<protein>
    <submittedName>
        <fullName evidence="6">TraR/DksA family transcriptional regulator</fullName>
    </submittedName>
</protein>
<dbReference type="Pfam" id="PF01258">
    <property type="entry name" value="zf-dskA_traR"/>
    <property type="match status" value="1"/>
</dbReference>
<dbReference type="EMBL" id="SMBZ01000002">
    <property type="protein sequence ID" value="TCV20394.1"/>
    <property type="molecule type" value="Genomic_DNA"/>
</dbReference>
<gene>
    <name evidence="6" type="ORF">EDC17_1002107</name>
</gene>
<evidence type="ECO:0000256" key="2">
    <source>
        <dbReference type="ARBA" id="ARBA00022771"/>
    </source>
</evidence>
<dbReference type="AlphaFoldDB" id="A0A4R3W1E8"/>
<name>A0A4R3W1E8_9SPHI</name>
<dbReference type="InterPro" id="IPR000962">
    <property type="entry name" value="Znf_DskA_TraR"/>
</dbReference>
<dbReference type="Gene3D" id="1.20.120.910">
    <property type="entry name" value="DksA, coiled-coil domain"/>
    <property type="match status" value="1"/>
</dbReference>
<evidence type="ECO:0000256" key="3">
    <source>
        <dbReference type="ARBA" id="ARBA00022833"/>
    </source>
</evidence>
<dbReference type="RefSeq" id="WP_132776186.1">
    <property type="nucleotide sequence ID" value="NZ_SMBZ01000002.1"/>
</dbReference>
<evidence type="ECO:0000313" key="6">
    <source>
        <dbReference type="EMBL" id="TCV20394.1"/>
    </source>
</evidence>
<comment type="caution">
    <text evidence="6">The sequence shown here is derived from an EMBL/GenBank/DDBJ whole genome shotgun (WGS) entry which is preliminary data.</text>
</comment>
<feature type="zinc finger region" description="dksA C4-type" evidence="4">
    <location>
        <begin position="99"/>
        <end position="123"/>
    </location>
</feature>
<proteinExistence type="predicted"/>
<dbReference type="PANTHER" id="PTHR33823">
    <property type="entry name" value="RNA POLYMERASE-BINDING TRANSCRIPTION FACTOR DKSA-RELATED"/>
    <property type="match status" value="1"/>
</dbReference>
<dbReference type="SUPFAM" id="SSF109635">
    <property type="entry name" value="DnaK suppressor protein DksA, alpha-hairpin domain"/>
    <property type="match status" value="1"/>
</dbReference>
<reference evidence="6 7" key="1">
    <citation type="submission" date="2019-03" db="EMBL/GenBank/DDBJ databases">
        <title>Genomic Encyclopedia of Type Strains, Phase IV (KMG-IV): sequencing the most valuable type-strain genomes for metagenomic binning, comparative biology and taxonomic classification.</title>
        <authorList>
            <person name="Goeker M."/>
        </authorList>
    </citation>
    <scope>NUCLEOTIDE SEQUENCE [LARGE SCALE GENOMIC DNA]</scope>
    <source>
        <strain evidence="6 7">DSM 22362</strain>
    </source>
</reference>
<organism evidence="6 7">
    <name type="scientific">Sphingobacterium alimentarium</name>
    <dbReference type="NCBI Taxonomy" id="797292"/>
    <lineage>
        <taxon>Bacteria</taxon>
        <taxon>Pseudomonadati</taxon>
        <taxon>Bacteroidota</taxon>
        <taxon>Sphingobacteriia</taxon>
        <taxon>Sphingobacteriales</taxon>
        <taxon>Sphingobacteriaceae</taxon>
        <taxon>Sphingobacterium</taxon>
    </lineage>
</organism>
<dbReference type="InterPro" id="IPR037187">
    <property type="entry name" value="DnaK_N"/>
</dbReference>
<evidence type="ECO:0000259" key="5">
    <source>
        <dbReference type="Pfam" id="PF01258"/>
    </source>
</evidence>
<evidence type="ECO:0000256" key="4">
    <source>
        <dbReference type="PROSITE-ProRule" id="PRU00510"/>
    </source>
</evidence>
<dbReference type="Proteomes" id="UP000295197">
    <property type="component" value="Unassembled WGS sequence"/>
</dbReference>
<keyword evidence="3" id="KW-0862">Zinc</keyword>
<dbReference type="GO" id="GO:0008270">
    <property type="term" value="F:zinc ion binding"/>
    <property type="evidence" value="ECO:0007669"/>
    <property type="project" value="UniProtKB-KW"/>
</dbReference>
<sequence length="128" mass="14362">MGENTEKTRYSDVELQEFKGIILEKLRIAREELDALTKTLSGGNANGTDDTAGTYKTLEDGSATLEKEQTNQLAARQKKFIDNLEAALVRIENKTYGICRETGKLIQKERLKAVPHTTLSIEAKNKQY</sequence>
<dbReference type="PROSITE" id="PS51128">
    <property type="entry name" value="ZF_DKSA_2"/>
    <property type="match status" value="1"/>
</dbReference>
<accession>A0A4R3W1E8</accession>
<evidence type="ECO:0000256" key="1">
    <source>
        <dbReference type="ARBA" id="ARBA00022723"/>
    </source>
</evidence>
<keyword evidence="2" id="KW-0863">Zinc-finger</keyword>
<feature type="domain" description="Zinc finger DksA/TraR C4-type" evidence="5">
    <location>
        <begin position="95"/>
        <end position="128"/>
    </location>
</feature>
<keyword evidence="7" id="KW-1185">Reference proteome</keyword>
<keyword evidence="1" id="KW-0479">Metal-binding</keyword>
<evidence type="ECO:0000313" key="7">
    <source>
        <dbReference type="Proteomes" id="UP000295197"/>
    </source>
</evidence>
<dbReference type="OrthoDB" id="9811543at2"/>
<dbReference type="PANTHER" id="PTHR33823:SF2">
    <property type="entry name" value="RNA POLYMERASE-BINDING TRANSCRIPTION FACTOR DKSA"/>
    <property type="match status" value="1"/>
</dbReference>